<evidence type="ECO:0000256" key="1">
    <source>
        <dbReference type="SAM" id="MobiDB-lite"/>
    </source>
</evidence>
<accession>A0A6J5UF55</accession>
<protein>
    <submittedName>
        <fullName evidence="2">Uncharacterized protein</fullName>
    </submittedName>
</protein>
<feature type="compositionally biased region" description="Polar residues" evidence="1">
    <location>
        <begin position="115"/>
        <end position="127"/>
    </location>
</feature>
<feature type="region of interest" description="Disordered" evidence="1">
    <location>
        <begin position="86"/>
        <end position="131"/>
    </location>
</feature>
<evidence type="ECO:0000313" key="3">
    <source>
        <dbReference type="Proteomes" id="UP000507222"/>
    </source>
</evidence>
<proteinExistence type="predicted"/>
<evidence type="ECO:0000313" key="2">
    <source>
        <dbReference type="EMBL" id="CAB4274949.1"/>
    </source>
</evidence>
<dbReference type="AlphaFoldDB" id="A0A6J5UF55"/>
<sequence>MGKTLHLSISDKDLSAATADVHHDHLQSQLDGVVDSISSLEAHQTDIQTSLTSLSSFNSAFQTQITNQLFAFQSLILDELRNIQPRTSTVPPTQPATTSLPHSLSLLATPPPHYASTSHTPQPSPSFRSLFPPATTTYSGLGLSHPPSPALNRYVGQPVFRTRPTHHFTQHTLPLYTTLSPSSLPHLPSPTHYPYLPPTPPFPTTHTSLPALDPLLYHSPSFVKIIKIDLPRFTGKDAYGWLTMAERYLDYYSVPFFQRVTVTACNFGSNASIWMR</sequence>
<feature type="compositionally biased region" description="Polar residues" evidence="1">
    <location>
        <begin position="86"/>
        <end position="102"/>
    </location>
</feature>
<dbReference type="EMBL" id="CAEKDK010000003">
    <property type="protein sequence ID" value="CAB4274949.1"/>
    <property type="molecule type" value="Genomic_DNA"/>
</dbReference>
<dbReference type="Proteomes" id="UP000507222">
    <property type="component" value="Unassembled WGS sequence"/>
</dbReference>
<gene>
    <name evidence="2" type="ORF">CURHAP_LOCUS23687</name>
</gene>
<organism evidence="2 3">
    <name type="scientific">Prunus armeniaca</name>
    <name type="common">Apricot</name>
    <name type="synonym">Armeniaca vulgaris</name>
    <dbReference type="NCBI Taxonomy" id="36596"/>
    <lineage>
        <taxon>Eukaryota</taxon>
        <taxon>Viridiplantae</taxon>
        <taxon>Streptophyta</taxon>
        <taxon>Embryophyta</taxon>
        <taxon>Tracheophyta</taxon>
        <taxon>Spermatophyta</taxon>
        <taxon>Magnoliopsida</taxon>
        <taxon>eudicotyledons</taxon>
        <taxon>Gunneridae</taxon>
        <taxon>Pentapetalae</taxon>
        <taxon>rosids</taxon>
        <taxon>fabids</taxon>
        <taxon>Rosales</taxon>
        <taxon>Rosaceae</taxon>
        <taxon>Amygdaloideae</taxon>
        <taxon>Amygdaleae</taxon>
        <taxon>Prunus</taxon>
    </lineage>
</organism>
<name>A0A6J5UF55_PRUAR</name>
<reference evidence="2 3" key="1">
    <citation type="submission" date="2020-05" db="EMBL/GenBank/DDBJ databases">
        <authorList>
            <person name="Campoy J."/>
            <person name="Schneeberger K."/>
            <person name="Spophaly S."/>
        </authorList>
    </citation>
    <scope>NUCLEOTIDE SEQUENCE [LARGE SCALE GENOMIC DNA]</scope>
    <source>
        <strain evidence="2">PruArmRojPasFocal</strain>
    </source>
</reference>